<name>A0A2P6C8Y3_9FLAO</name>
<dbReference type="EMBL" id="MSCK01000002">
    <property type="protein sequence ID" value="PQJ69383.1"/>
    <property type="molecule type" value="Genomic_DNA"/>
</dbReference>
<proteinExistence type="predicted"/>
<gene>
    <name evidence="1" type="ORF">BTO14_15330</name>
</gene>
<accession>A0A2P6C8Y3</accession>
<keyword evidence="2" id="KW-1185">Reference proteome</keyword>
<evidence type="ECO:0000313" key="2">
    <source>
        <dbReference type="Proteomes" id="UP000247345"/>
    </source>
</evidence>
<protein>
    <submittedName>
        <fullName evidence="1">Uncharacterized protein</fullName>
    </submittedName>
</protein>
<organism evidence="1 2">
    <name type="scientific">Polaribacter butkevichii</name>
    <dbReference type="NCBI Taxonomy" id="218490"/>
    <lineage>
        <taxon>Bacteria</taxon>
        <taxon>Pseudomonadati</taxon>
        <taxon>Bacteroidota</taxon>
        <taxon>Flavobacteriia</taxon>
        <taxon>Flavobacteriales</taxon>
        <taxon>Flavobacteriaceae</taxon>
    </lineage>
</organism>
<dbReference type="Proteomes" id="UP000247345">
    <property type="component" value="Unassembled WGS sequence"/>
</dbReference>
<dbReference type="AlphaFoldDB" id="A0A2P6C8Y3"/>
<sequence>MISCQQEKKKVQRPTFLIGNWVRINDKEGSITYETWHRNLKGLGYTLKEKDTTFKEILSIVTIKDTLFLKVEGLNENPILFKFTQQSATSFVCENSKNEFPKKIKYYLENNQIKGNCFC</sequence>
<reference evidence="1 2" key="1">
    <citation type="submission" date="2016-12" db="EMBL/GenBank/DDBJ databases">
        <title>Trade-off between light-utilization and light-protection in marine flavobacteria.</title>
        <authorList>
            <person name="Kumagai Y."/>
            <person name="Yoshizawa S."/>
            <person name="Kogure K."/>
            <person name="Iwasaki W."/>
        </authorList>
    </citation>
    <scope>NUCLEOTIDE SEQUENCE [LARGE SCALE GENOMIC DNA]</scope>
    <source>
        <strain evidence="1 2">KCTC 12100</strain>
    </source>
</reference>
<comment type="caution">
    <text evidence="1">The sequence shown here is derived from an EMBL/GenBank/DDBJ whole genome shotgun (WGS) entry which is preliminary data.</text>
</comment>
<evidence type="ECO:0000313" key="1">
    <source>
        <dbReference type="EMBL" id="PQJ69383.1"/>
    </source>
</evidence>